<dbReference type="SUPFAM" id="SSF49562">
    <property type="entry name" value="C2 domain (Calcium/lipid-binding domain, CaLB)"/>
    <property type="match status" value="2"/>
</dbReference>
<dbReference type="Pfam" id="PF00168">
    <property type="entry name" value="C2"/>
    <property type="match status" value="2"/>
</dbReference>
<feature type="region of interest" description="Disordered" evidence="1">
    <location>
        <begin position="148"/>
        <end position="216"/>
    </location>
</feature>
<feature type="domain" description="C2" evidence="2">
    <location>
        <begin position="1"/>
        <end position="110"/>
    </location>
</feature>
<organism evidence="3 4">
    <name type="scientific">Coptis chinensis</name>
    <dbReference type="NCBI Taxonomy" id="261450"/>
    <lineage>
        <taxon>Eukaryota</taxon>
        <taxon>Viridiplantae</taxon>
        <taxon>Streptophyta</taxon>
        <taxon>Embryophyta</taxon>
        <taxon>Tracheophyta</taxon>
        <taxon>Spermatophyta</taxon>
        <taxon>Magnoliopsida</taxon>
        <taxon>Ranunculales</taxon>
        <taxon>Ranunculaceae</taxon>
        <taxon>Coptidoideae</taxon>
        <taxon>Coptis</taxon>
    </lineage>
</organism>
<gene>
    <name evidence="3" type="ORF">IFM89_004364</name>
</gene>
<protein>
    <recommendedName>
        <fullName evidence="2">C2 domain-containing protein</fullName>
    </recommendedName>
</protein>
<dbReference type="PANTHER" id="PTHR31425">
    <property type="entry name" value="PHOSPHORIBOSYLANTHRANILATE TRANSFERASE ISOFORM 1"/>
    <property type="match status" value="1"/>
</dbReference>
<accession>A0A835IJG9</accession>
<feature type="domain" description="C2" evidence="2">
    <location>
        <begin position="288"/>
        <end position="409"/>
    </location>
</feature>
<dbReference type="Proteomes" id="UP000631114">
    <property type="component" value="Unassembled WGS sequence"/>
</dbReference>
<evidence type="ECO:0000313" key="4">
    <source>
        <dbReference type="Proteomes" id="UP000631114"/>
    </source>
</evidence>
<dbReference type="CDD" id="cd04022">
    <property type="entry name" value="C2A_MCTP_PRT_plant"/>
    <property type="match status" value="1"/>
</dbReference>
<dbReference type="InterPro" id="IPR035892">
    <property type="entry name" value="C2_domain_sf"/>
</dbReference>
<reference evidence="3 4" key="1">
    <citation type="submission" date="2020-10" db="EMBL/GenBank/DDBJ databases">
        <title>The Coptis chinensis genome and diversification of protoberbering-type alkaloids.</title>
        <authorList>
            <person name="Wang B."/>
            <person name="Shu S."/>
            <person name="Song C."/>
            <person name="Liu Y."/>
        </authorList>
    </citation>
    <scope>NUCLEOTIDE SEQUENCE [LARGE SCALE GENOMIC DNA]</scope>
    <source>
        <strain evidence="3">HL-2020</strain>
        <tissue evidence="3">Leaf</tissue>
    </source>
</reference>
<feature type="compositionally biased region" description="Basic and acidic residues" evidence="1">
    <location>
        <begin position="151"/>
        <end position="186"/>
    </location>
</feature>
<dbReference type="EMBL" id="JADFTS010000002">
    <property type="protein sequence ID" value="KAF9619020.1"/>
    <property type="molecule type" value="Genomic_DNA"/>
</dbReference>
<dbReference type="InterPro" id="IPR000008">
    <property type="entry name" value="C2_dom"/>
</dbReference>
<dbReference type="SMART" id="SM00239">
    <property type="entry name" value="C2"/>
    <property type="match status" value="2"/>
</dbReference>
<keyword evidence="4" id="KW-1185">Reference proteome</keyword>
<proteinExistence type="predicted"/>
<feature type="compositionally biased region" description="Basic and acidic residues" evidence="1">
    <location>
        <begin position="201"/>
        <end position="216"/>
    </location>
</feature>
<evidence type="ECO:0000259" key="2">
    <source>
        <dbReference type="PROSITE" id="PS50004"/>
    </source>
</evidence>
<evidence type="ECO:0000256" key="1">
    <source>
        <dbReference type="SAM" id="MobiDB-lite"/>
    </source>
</evidence>
<sequence>MPSANNRKLLVEICNAKKLMPKDGQGTSSPYVLVDFDGQRRRTKTKVRDLKPQWDEKLEFLVHDTEAMATETLEINVYNDKKTGNRSTFLGKVKLSGSTFVKTGLETLVYYPLEKRSVFSQIKGEIGLKICYVDEDPPVVFEAAATTMENSKAKEEKVEEEEKKEEEKPKDDEKPPENSKPEEEKPAAVAVVENPSIAQPDKSKVEKPIATQKRRDSGVNDLELQSLGNRSCCTYDLVERMPFLYVRVLKAKHPNVEAGTSIYAKLVIGTHSIRTKSVSDKDWDQKIVTSDVQAAEKQLTKLPIGLLEVGIRGATDLLPVKTKDGTRGTADAYVVAKYGPKWVRTRTTLDQFNPRWHEQYTWDVYDPCTVLTIGVFDNGRYKRDEAGKPGKDLRIGKLRIRLSTVDANG</sequence>
<dbReference type="Gene3D" id="2.60.40.150">
    <property type="entry name" value="C2 domain"/>
    <property type="match status" value="2"/>
</dbReference>
<dbReference type="PROSITE" id="PS50004">
    <property type="entry name" value="C2"/>
    <property type="match status" value="2"/>
</dbReference>
<evidence type="ECO:0000313" key="3">
    <source>
        <dbReference type="EMBL" id="KAF9619020.1"/>
    </source>
</evidence>
<dbReference type="InterPro" id="IPR047259">
    <property type="entry name" value="QUIRKY-like"/>
</dbReference>
<dbReference type="PANTHER" id="PTHR31425:SF43">
    <property type="entry name" value="MULTIPLE C2 DOMAIN AND TRANSMEMBRANE REGION PROTEIN 14"/>
    <property type="match status" value="1"/>
</dbReference>
<comment type="caution">
    <text evidence="3">The sequence shown here is derived from an EMBL/GenBank/DDBJ whole genome shotgun (WGS) entry which is preliminary data.</text>
</comment>
<dbReference type="OrthoDB" id="67700at2759"/>
<dbReference type="AlphaFoldDB" id="A0A835IJG9"/>
<name>A0A835IJG9_9MAGN</name>